<organism evidence="2 3">
    <name type="scientific">Aeromicrobium fastidiosum</name>
    <dbReference type="NCBI Taxonomy" id="52699"/>
    <lineage>
        <taxon>Bacteria</taxon>
        <taxon>Bacillati</taxon>
        <taxon>Actinomycetota</taxon>
        <taxon>Actinomycetes</taxon>
        <taxon>Propionibacteriales</taxon>
        <taxon>Nocardioidaceae</taxon>
        <taxon>Aeromicrobium</taxon>
    </lineage>
</organism>
<gene>
    <name evidence="2" type="ORF">ESP62_010305</name>
</gene>
<feature type="transmembrane region" description="Helical" evidence="1">
    <location>
        <begin position="111"/>
        <end position="133"/>
    </location>
</feature>
<accession>A0A641AN67</accession>
<keyword evidence="1" id="KW-0812">Transmembrane</keyword>
<evidence type="ECO:0000256" key="1">
    <source>
        <dbReference type="SAM" id="Phobius"/>
    </source>
</evidence>
<keyword evidence="1" id="KW-0472">Membrane</keyword>
<feature type="transmembrane region" description="Helical" evidence="1">
    <location>
        <begin position="73"/>
        <end position="99"/>
    </location>
</feature>
<dbReference type="Proteomes" id="UP001515100">
    <property type="component" value="Unassembled WGS sequence"/>
</dbReference>
<comment type="caution">
    <text evidence="2">The sequence shown here is derived from an EMBL/GenBank/DDBJ whole genome shotgun (WGS) entry which is preliminary data.</text>
</comment>
<evidence type="ECO:0000313" key="2">
    <source>
        <dbReference type="EMBL" id="KAA1378718.1"/>
    </source>
</evidence>
<dbReference type="OrthoDB" id="5966662at2"/>
<dbReference type="Pfam" id="PF10825">
    <property type="entry name" value="DUF2752"/>
    <property type="match status" value="1"/>
</dbReference>
<dbReference type="InterPro" id="IPR021215">
    <property type="entry name" value="DUF2752"/>
</dbReference>
<sequence>MSHADAPAASAGRALAAPALAAGLGLGAAALLHVHDPHGSGSYGFCPFLSLTGLPCPGCGGLRAVNDLTRGDVVAALSSNALAVLLVAAAVVLWCVWAVRRASGDTTARMVSLSTTSGAAVLLAFGVFGLFRITPWGAWLAP</sequence>
<keyword evidence="3" id="KW-1185">Reference proteome</keyword>
<name>A0A641AN67_9ACTN</name>
<dbReference type="EMBL" id="SDPP02000002">
    <property type="protein sequence ID" value="KAA1378718.1"/>
    <property type="molecule type" value="Genomic_DNA"/>
</dbReference>
<reference evidence="2" key="1">
    <citation type="submission" date="2019-09" db="EMBL/GenBank/DDBJ databases">
        <authorList>
            <person name="Li J."/>
        </authorList>
    </citation>
    <scope>NUCLEOTIDE SEQUENCE [LARGE SCALE GENOMIC DNA]</scope>
    <source>
        <strain evidence="2">NRBC 14897</strain>
    </source>
</reference>
<protein>
    <submittedName>
        <fullName evidence="2">DUF2752 domain-containing protein</fullName>
    </submittedName>
</protein>
<proteinExistence type="predicted"/>
<dbReference type="AlphaFoldDB" id="A0A641AN67"/>
<keyword evidence="1" id="KW-1133">Transmembrane helix</keyword>
<dbReference type="RefSeq" id="WP_129182104.1">
    <property type="nucleotide sequence ID" value="NZ_JAGIOG010000001.1"/>
</dbReference>
<evidence type="ECO:0000313" key="3">
    <source>
        <dbReference type="Proteomes" id="UP001515100"/>
    </source>
</evidence>